<dbReference type="Gene3D" id="1.10.575.10">
    <property type="entry name" value="P1 Nuclease"/>
    <property type="match status" value="1"/>
</dbReference>
<gene>
    <name evidence="8" type="ORF">DLJ53_17570</name>
</gene>
<evidence type="ECO:0008006" key="10">
    <source>
        <dbReference type="Google" id="ProtNLM"/>
    </source>
</evidence>
<organism evidence="8 9">
    <name type="scientific">Acuticoccus sediminis</name>
    <dbReference type="NCBI Taxonomy" id="2184697"/>
    <lineage>
        <taxon>Bacteria</taxon>
        <taxon>Pseudomonadati</taxon>
        <taxon>Pseudomonadota</taxon>
        <taxon>Alphaproteobacteria</taxon>
        <taxon>Hyphomicrobiales</taxon>
        <taxon>Amorphaceae</taxon>
        <taxon>Acuticoccus</taxon>
    </lineage>
</organism>
<dbReference type="GO" id="GO:0016788">
    <property type="term" value="F:hydrolase activity, acting on ester bonds"/>
    <property type="evidence" value="ECO:0007669"/>
    <property type="project" value="InterPro"/>
</dbReference>
<feature type="chain" id="PRO_5032893615" description="S1/P1 Nuclease" evidence="7">
    <location>
        <begin position="29"/>
        <end position="353"/>
    </location>
</feature>
<dbReference type="InterPro" id="IPR008947">
    <property type="entry name" value="PLipase_C/P1_nuclease_dom_sf"/>
</dbReference>
<evidence type="ECO:0000256" key="3">
    <source>
        <dbReference type="ARBA" id="ARBA00022759"/>
    </source>
</evidence>
<feature type="signal peptide" evidence="7">
    <location>
        <begin position="1"/>
        <end position="28"/>
    </location>
</feature>
<dbReference type="PANTHER" id="PTHR33146:SF10">
    <property type="entry name" value="STRAND-SPECIFIC NUCLEASE, PUTATIVE-RELATED"/>
    <property type="match status" value="1"/>
</dbReference>
<name>A0A8B2NXC5_9HYPH</name>
<proteinExistence type="predicted"/>
<dbReference type="SUPFAM" id="SSF48537">
    <property type="entry name" value="Phospholipase C/P1 nuclease"/>
    <property type="match status" value="1"/>
</dbReference>
<keyword evidence="7" id="KW-0732">Signal</keyword>
<dbReference type="InterPro" id="IPR003154">
    <property type="entry name" value="S1/P1nuclease"/>
</dbReference>
<protein>
    <recommendedName>
        <fullName evidence="10">S1/P1 Nuclease</fullName>
    </recommendedName>
</protein>
<dbReference type="PANTHER" id="PTHR33146">
    <property type="entry name" value="ENDONUCLEASE 4"/>
    <property type="match status" value="1"/>
</dbReference>
<sequence length="353" mass="38787">MDMPKRWTGAVAAVALAALPATVNVARAWDHPGHMVTAAIAFAEIERARPDLIDKLGLIFLRHPDPAPFWVAVGDARGKERVRRMFIECARWPDDSKFTPNDRLTWHSARWPVLAEDAPPEAVAAAEARRGGPAGQALEALSLTSAMLGNPEADPSERAFALCWVLHIIGDIHQPMHVGDLFSADFPTGNAGATMSYVLDPVTRTPIPLHVLWDSNALRVPSLEAVDRAALTFTNRHPRSAFAELEAHPLGDPDAFRSWAVESHQIAVDWAFDLETASDPDKDQSADKLVQNMVNFILNGVSPVTDAPELPPGYWERLQVTAEQRITLAGYRIADVILSAADRIEAQRRFMGR</sequence>
<dbReference type="GO" id="GO:0003676">
    <property type="term" value="F:nucleic acid binding"/>
    <property type="evidence" value="ECO:0007669"/>
    <property type="project" value="InterPro"/>
</dbReference>
<evidence type="ECO:0000313" key="9">
    <source>
        <dbReference type="Proteomes" id="UP000249590"/>
    </source>
</evidence>
<evidence type="ECO:0000256" key="5">
    <source>
        <dbReference type="ARBA" id="ARBA00023157"/>
    </source>
</evidence>
<keyword evidence="3" id="KW-0255">Endonuclease</keyword>
<dbReference type="CDD" id="cd11010">
    <property type="entry name" value="S1-P1_nuclease"/>
    <property type="match status" value="1"/>
</dbReference>
<evidence type="ECO:0000256" key="4">
    <source>
        <dbReference type="ARBA" id="ARBA00022801"/>
    </source>
</evidence>
<dbReference type="EMBL" id="QHHQ01000003">
    <property type="protein sequence ID" value="RAI01031.1"/>
    <property type="molecule type" value="Genomic_DNA"/>
</dbReference>
<dbReference type="AlphaFoldDB" id="A0A8B2NXC5"/>
<keyword evidence="6" id="KW-0325">Glycoprotein</keyword>
<keyword evidence="5" id="KW-1015">Disulfide bond</keyword>
<evidence type="ECO:0000256" key="2">
    <source>
        <dbReference type="ARBA" id="ARBA00022723"/>
    </source>
</evidence>
<evidence type="ECO:0000256" key="6">
    <source>
        <dbReference type="ARBA" id="ARBA00023180"/>
    </source>
</evidence>
<keyword evidence="9" id="KW-1185">Reference proteome</keyword>
<keyword evidence="1" id="KW-0540">Nuclease</keyword>
<keyword evidence="4" id="KW-0378">Hydrolase</keyword>
<reference evidence="8 9" key="1">
    <citation type="submission" date="2018-05" db="EMBL/GenBank/DDBJ databases">
        <title>Acuticoccus sediminis sp. nov., isolated from deep-sea sediment of Indian Ocean.</title>
        <authorList>
            <person name="Liu X."/>
            <person name="Lai Q."/>
            <person name="Du Y."/>
            <person name="Sun F."/>
            <person name="Zhang X."/>
            <person name="Wang S."/>
            <person name="Shao Z."/>
        </authorList>
    </citation>
    <scope>NUCLEOTIDE SEQUENCE [LARGE SCALE GENOMIC DNA]</scope>
    <source>
        <strain evidence="8 9">PTG4-2</strain>
    </source>
</reference>
<dbReference type="GO" id="GO:0006308">
    <property type="term" value="P:DNA catabolic process"/>
    <property type="evidence" value="ECO:0007669"/>
    <property type="project" value="InterPro"/>
</dbReference>
<dbReference type="Proteomes" id="UP000249590">
    <property type="component" value="Unassembled WGS sequence"/>
</dbReference>
<dbReference type="Pfam" id="PF02265">
    <property type="entry name" value="S1-P1_nuclease"/>
    <property type="match status" value="1"/>
</dbReference>
<keyword evidence="2" id="KW-0479">Metal-binding</keyword>
<comment type="caution">
    <text evidence="8">The sequence shown here is derived from an EMBL/GenBank/DDBJ whole genome shotgun (WGS) entry which is preliminary data.</text>
</comment>
<dbReference type="GO" id="GO:0004519">
    <property type="term" value="F:endonuclease activity"/>
    <property type="evidence" value="ECO:0007669"/>
    <property type="project" value="UniProtKB-KW"/>
</dbReference>
<dbReference type="GO" id="GO:0046872">
    <property type="term" value="F:metal ion binding"/>
    <property type="evidence" value="ECO:0007669"/>
    <property type="project" value="UniProtKB-KW"/>
</dbReference>
<evidence type="ECO:0000256" key="1">
    <source>
        <dbReference type="ARBA" id="ARBA00022722"/>
    </source>
</evidence>
<evidence type="ECO:0000256" key="7">
    <source>
        <dbReference type="SAM" id="SignalP"/>
    </source>
</evidence>
<accession>A0A8B2NXC5</accession>
<evidence type="ECO:0000313" key="8">
    <source>
        <dbReference type="EMBL" id="RAI01031.1"/>
    </source>
</evidence>